<feature type="compositionally biased region" description="Acidic residues" evidence="19">
    <location>
        <begin position="647"/>
        <end position="667"/>
    </location>
</feature>
<keyword evidence="22" id="KW-1185">Reference proteome</keyword>
<dbReference type="SMART" id="SM01347">
    <property type="entry name" value="Mre11_DNA_bind"/>
    <property type="match status" value="1"/>
</dbReference>
<evidence type="ECO:0000256" key="2">
    <source>
        <dbReference type="ARBA" id="ARBA00004123"/>
    </source>
</evidence>
<keyword evidence="10 16" id="KW-0378">Hydrolase</keyword>
<dbReference type="SUPFAM" id="SSF56300">
    <property type="entry name" value="Metallo-dependent phosphatases"/>
    <property type="match status" value="1"/>
</dbReference>
<dbReference type="GO" id="GO:0031573">
    <property type="term" value="P:mitotic intra-S DNA damage checkpoint signaling"/>
    <property type="evidence" value="ECO:0007669"/>
    <property type="project" value="TreeGrafter"/>
</dbReference>
<dbReference type="PANTHER" id="PTHR10139:SF1">
    <property type="entry name" value="DOUBLE-STRAND BREAK REPAIR PROTEIN MRE11"/>
    <property type="match status" value="1"/>
</dbReference>
<dbReference type="Proteomes" id="UP000322245">
    <property type="component" value="Unassembled WGS sequence"/>
</dbReference>
<evidence type="ECO:0000256" key="14">
    <source>
        <dbReference type="ARBA" id="ARBA00023242"/>
    </source>
</evidence>
<organism evidence="21 22">
    <name type="scientific">Cryptococcus floricola</name>
    <dbReference type="NCBI Taxonomy" id="2591691"/>
    <lineage>
        <taxon>Eukaryota</taxon>
        <taxon>Fungi</taxon>
        <taxon>Dikarya</taxon>
        <taxon>Basidiomycota</taxon>
        <taxon>Agaricomycotina</taxon>
        <taxon>Tremellomycetes</taxon>
        <taxon>Tremellales</taxon>
        <taxon>Cryptococcaceae</taxon>
        <taxon>Cryptococcus</taxon>
    </lineage>
</organism>
<feature type="compositionally biased region" description="Basic and acidic residues" evidence="19">
    <location>
        <begin position="1"/>
        <end position="11"/>
    </location>
</feature>
<evidence type="ECO:0000256" key="8">
    <source>
        <dbReference type="ARBA" id="ARBA00022759"/>
    </source>
</evidence>
<evidence type="ECO:0000256" key="13">
    <source>
        <dbReference type="ARBA" id="ARBA00023211"/>
    </source>
</evidence>
<keyword evidence="5" id="KW-0158">Chromosome</keyword>
<evidence type="ECO:0000256" key="10">
    <source>
        <dbReference type="ARBA" id="ARBA00022801"/>
    </source>
</evidence>
<evidence type="ECO:0000256" key="16">
    <source>
        <dbReference type="PIRNR" id="PIRNR000882"/>
    </source>
</evidence>
<evidence type="ECO:0000259" key="20">
    <source>
        <dbReference type="SMART" id="SM01347"/>
    </source>
</evidence>
<dbReference type="FunFam" id="3.60.21.10:FF:000011">
    <property type="entry name" value="Double-strand break repair protein"/>
    <property type="match status" value="1"/>
</dbReference>
<dbReference type="GO" id="GO:0042138">
    <property type="term" value="P:meiotic DNA double-strand break formation"/>
    <property type="evidence" value="ECO:0007669"/>
    <property type="project" value="TreeGrafter"/>
</dbReference>
<evidence type="ECO:0000256" key="19">
    <source>
        <dbReference type="SAM" id="MobiDB-lite"/>
    </source>
</evidence>
<comment type="similarity">
    <text evidence="4 16 18">Belongs to the MRE11/RAD32 family.</text>
</comment>
<keyword evidence="6 16" id="KW-0540">Nuclease</keyword>
<dbReference type="GO" id="GO:0000014">
    <property type="term" value="F:single-stranded DNA endodeoxyribonuclease activity"/>
    <property type="evidence" value="ECO:0007669"/>
    <property type="project" value="TreeGrafter"/>
</dbReference>
<feature type="compositionally biased region" description="Low complexity" evidence="19">
    <location>
        <begin position="697"/>
        <end position="711"/>
    </location>
</feature>
<dbReference type="Pfam" id="PF00149">
    <property type="entry name" value="Metallophos"/>
    <property type="match status" value="1"/>
</dbReference>
<evidence type="ECO:0000256" key="5">
    <source>
        <dbReference type="ARBA" id="ARBA00022454"/>
    </source>
</evidence>
<evidence type="ECO:0000256" key="4">
    <source>
        <dbReference type="ARBA" id="ARBA00009028"/>
    </source>
</evidence>
<sequence>MTQSRSQREYTEASEEQPLPPSIDQRIDTDNCFRILVATDNHIGYAEKDPVRGQDSINTFREILQIAQKEQVDFILLAGDLFHENRPSRTCMHQTIALLREYTLGDKAIPFELLSDPMDGATPGFNFPAVNYEDPNLNIAIPVFSIHGNHDDPQGTGPEGALCALDVLSVSGVLNYFGKVSLADEDAQSADPDKGIRIKPVLLRKGDTHLALYGCGNVRDQRMNFELRSNRVKMYVPTGGEVADDEWFNILLVHQNRVKHGPQQHVPEGMFDDSIQLVIWGHEHDCRLTPESVPGKPYYISQPGSSVATSLSAGEAIPKHVGILSVQGAQFGIEEIQLKTVRPMAMGEVVLGDEAKDGAFSLDERDEITMFLRGEVEKCIAQTKEEWDETHTPEDGEMMLPLVRLKVETTDAKDVINPVRFGQEYIGRVANPRDLLQYYRRKKVAERKPKNNADLPDSDDIEEEPQSLLADDEASSKLRMAHLVGQYLKAQELGVLVEGGLEEAVMRFVEKDDRDAIKDFVAKTTNFVGKMMLHNEEFDPDTVKEQMWEAKNEAVARHEKEKGQFELKKNKGKGKSRDEDADSMAEEDDDDAMSVDSESDRPAPKKAPARGPGSRGGRGGARGGAARGKAPAKSTGRGKSQALFDAASDDNDISDPEEEEEEEEEEEPAPRKGRGRAAVGSSTAAAKKAPAKKAPARKAPAAKKAPAKASARGGGGASQMAQSQLSFSQGGAGGGKKTVITLSDSDD</sequence>
<gene>
    <name evidence="21" type="ORF">B9479_002441</name>
</gene>
<dbReference type="Gene3D" id="3.60.21.10">
    <property type="match status" value="1"/>
</dbReference>
<keyword evidence="12 16" id="KW-0234">DNA repair</keyword>
<dbReference type="GO" id="GO:0006303">
    <property type="term" value="P:double-strand break repair via nonhomologous end joining"/>
    <property type="evidence" value="ECO:0007669"/>
    <property type="project" value="TreeGrafter"/>
</dbReference>
<dbReference type="InterPro" id="IPR038487">
    <property type="entry name" value="Mre11_capping_dom"/>
</dbReference>
<keyword evidence="11 16" id="KW-0269">Exonuclease</keyword>
<name>A0A5D3B2T1_9TREE</name>
<feature type="region of interest" description="Disordered" evidence="19">
    <location>
        <begin position="447"/>
        <end position="468"/>
    </location>
</feature>
<feature type="active site" description="Proton donor" evidence="17">
    <location>
        <position position="150"/>
    </location>
</feature>
<keyword evidence="8 16" id="KW-0255">Endonuclease</keyword>
<dbReference type="GO" id="GO:0007095">
    <property type="term" value="P:mitotic G2 DNA damage checkpoint signaling"/>
    <property type="evidence" value="ECO:0007669"/>
    <property type="project" value="TreeGrafter"/>
</dbReference>
<dbReference type="CDD" id="cd00840">
    <property type="entry name" value="MPP_Mre11_N"/>
    <property type="match status" value="1"/>
</dbReference>
<dbReference type="AlphaFoldDB" id="A0A5D3B2T1"/>
<feature type="domain" description="Mre11 DNA-binding" evidence="20">
    <location>
        <begin position="331"/>
        <end position="508"/>
    </location>
</feature>
<feature type="compositionally biased region" description="Acidic residues" evidence="19">
    <location>
        <begin position="579"/>
        <end position="593"/>
    </location>
</feature>
<evidence type="ECO:0000313" key="21">
    <source>
        <dbReference type="EMBL" id="TYJ56831.1"/>
    </source>
</evidence>
<feature type="region of interest" description="Disordered" evidence="19">
    <location>
        <begin position="1"/>
        <end position="26"/>
    </location>
</feature>
<dbReference type="InterPro" id="IPR007281">
    <property type="entry name" value="Mre11_DNA-bd"/>
</dbReference>
<dbReference type="InterPro" id="IPR004843">
    <property type="entry name" value="Calcineurin-like_PHP"/>
</dbReference>
<reference evidence="21 22" key="1">
    <citation type="submission" date="2017-05" db="EMBL/GenBank/DDBJ databases">
        <title>The Genome Sequence of Tsuchiyaea wingfieldii DSM 27421.</title>
        <authorList>
            <person name="Cuomo C."/>
            <person name="Passer A."/>
            <person name="Billmyre B."/>
            <person name="Heitman J."/>
        </authorList>
    </citation>
    <scope>NUCLEOTIDE SEQUENCE [LARGE SCALE GENOMIC DNA]</scope>
    <source>
        <strain evidence="21 22">DSM 27421</strain>
    </source>
</reference>
<dbReference type="InterPro" id="IPR041796">
    <property type="entry name" value="Mre11_N"/>
</dbReference>
<feature type="compositionally biased region" description="Gly residues" evidence="19">
    <location>
        <begin position="613"/>
        <end position="626"/>
    </location>
</feature>
<evidence type="ECO:0000256" key="7">
    <source>
        <dbReference type="ARBA" id="ARBA00022723"/>
    </source>
</evidence>
<evidence type="ECO:0000256" key="1">
    <source>
        <dbReference type="ARBA" id="ARBA00001936"/>
    </source>
</evidence>
<comment type="subcellular location">
    <subcellularLocation>
        <location evidence="3">Chromosome</location>
    </subcellularLocation>
    <subcellularLocation>
        <location evidence="2 16">Nucleus</location>
    </subcellularLocation>
</comment>
<dbReference type="GO" id="GO:0035861">
    <property type="term" value="C:site of double-strand break"/>
    <property type="evidence" value="ECO:0007669"/>
    <property type="project" value="TreeGrafter"/>
</dbReference>
<dbReference type="GO" id="GO:0030870">
    <property type="term" value="C:Mre11 complex"/>
    <property type="evidence" value="ECO:0007669"/>
    <property type="project" value="UniProtKB-UniRule"/>
</dbReference>
<dbReference type="PIRSF" id="PIRSF000882">
    <property type="entry name" value="DSB_repair_MRE11"/>
    <property type="match status" value="1"/>
</dbReference>
<feature type="compositionally biased region" description="Basic and acidic residues" evidence="19">
    <location>
        <begin position="554"/>
        <end position="569"/>
    </location>
</feature>
<proteinExistence type="inferred from homology"/>
<keyword evidence="14 16" id="KW-0539">Nucleus</keyword>
<keyword evidence="9 16" id="KW-0227">DNA damage</keyword>
<feature type="region of interest" description="Disordered" evidence="19">
    <location>
        <begin position="554"/>
        <end position="747"/>
    </location>
</feature>
<dbReference type="Gene3D" id="3.30.110.110">
    <property type="entry name" value="Mre11, capping domain"/>
    <property type="match status" value="1"/>
</dbReference>
<evidence type="ECO:0000313" key="22">
    <source>
        <dbReference type="Proteomes" id="UP000322245"/>
    </source>
</evidence>
<dbReference type="GO" id="GO:0008296">
    <property type="term" value="F:3'-5'-DNA exonuclease activity"/>
    <property type="evidence" value="ECO:0007669"/>
    <property type="project" value="InterPro"/>
</dbReference>
<feature type="compositionally biased region" description="Acidic residues" evidence="19">
    <location>
        <begin position="456"/>
        <end position="468"/>
    </location>
</feature>
<evidence type="ECO:0000256" key="3">
    <source>
        <dbReference type="ARBA" id="ARBA00004286"/>
    </source>
</evidence>
<dbReference type="GO" id="GO:0030145">
    <property type="term" value="F:manganese ion binding"/>
    <property type="evidence" value="ECO:0007669"/>
    <property type="project" value="UniProtKB-UniRule"/>
</dbReference>
<dbReference type="InterPro" id="IPR003701">
    <property type="entry name" value="Mre11"/>
</dbReference>
<evidence type="ECO:0000256" key="15">
    <source>
        <dbReference type="ARBA" id="ARBA00023254"/>
    </source>
</evidence>
<dbReference type="EMBL" id="NIDF01000019">
    <property type="protein sequence ID" value="TYJ56831.1"/>
    <property type="molecule type" value="Genomic_DNA"/>
</dbReference>
<keyword evidence="13 16" id="KW-0464">Manganese</keyword>
<comment type="cofactor">
    <cofactor evidence="1 16">
        <name>Mn(2+)</name>
        <dbReference type="ChEBI" id="CHEBI:29035"/>
    </cofactor>
</comment>
<comment type="function">
    <text evidence="16">Core component of the MRN complex, which plays a central role in double-strand break (DSB) repair, DNA recombination, maintenance of telomere integrity and meiosis. The MRN complex is involved in the repair of DNA double-strand breaks (DSBs) via homologous recombination (HR), an error-free mechanism which primarily occurs during S and G2 phases. The complex (1) mediates the end resection of damaged DNA, which generates proper single-stranded DNA, a key initial steps in HR, and is (2) required for the recruitment of other repair factors and efficient activation of ATM and ATR upon DNA damage. Within the MRN complex, MRE11 possesses both single-strand endonuclease activity and double-strand-specific 3'-5' exonuclease activity. MRE11 first endonucleolytically cleaves the 5' strand at DNA DSB ends to prevent non-homologous end joining (NHEJ) and licence HR. It then generates a single-stranded DNA gap via 3' to 5' exonucleolytic degradation, which is required for single-strand invasion and recombination.</text>
</comment>
<dbReference type="Pfam" id="PF04152">
    <property type="entry name" value="Mre11_DNA_bind"/>
    <property type="match status" value="1"/>
</dbReference>
<evidence type="ECO:0000256" key="11">
    <source>
        <dbReference type="ARBA" id="ARBA00022839"/>
    </source>
</evidence>
<evidence type="ECO:0000256" key="18">
    <source>
        <dbReference type="RuleBase" id="RU003447"/>
    </source>
</evidence>
<dbReference type="GO" id="GO:0000724">
    <property type="term" value="P:double-strand break repair via homologous recombination"/>
    <property type="evidence" value="ECO:0007669"/>
    <property type="project" value="TreeGrafter"/>
</dbReference>
<comment type="caution">
    <text evidence="21">The sequence shown here is derived from an EMBL/GenBank/DDBJ whole genome shotgun (WGS) entry which is preliminary data.</text>
</comment>
<evidence type="ECO:0000256" key="17">
    <source>
        <dbReference type="PIRSR" id="PIRSR000882-1"/>
    </source>
</evidence>
<keyword evidence="15 16" id="KW-0469">Meiosis</keyword>
<accession>A0A5D3B2T1</accession>
<dbReference type="GO" id="GO:0097552">
    <property type="term" value="P:mitochondrial double-strand break repair via homologous recombination"/>
    <property type="evidence" value="ECO:0007669"/>
    <property type="project" value="TreeGrafter"/>
</dbReference>
<evidence type="ECO:0000256" key="6">
    <source>
        <dbReference type="ARBA" id="ARBA00022722"/>
    </source>
</evidence>
<protein>
    <recommendedName>
        <fullName evidence="16">Double-strand break repair protein</fullName>
    </recommendedName>
</protein>
<feature type="compositionally biased region" description="Polar residues" evidence="19">
    <location>
        <begin position="719"/>
        <end position="729"/>
    </location>
</feature>
<evidence type="ECO:0000256" key="12">
    <source>
        <dbReference type="ARBA" id="ARBA00023204"/>
    </source>
</evidence>
<evidence type="ECO:0000256" key="9">
    <source>
        <dbReference type="ARBA" id="ARBA00022763"/>
    </source>
</evidence>
<dbReference type="GO" id="GO:0000723">
    <property type="term" value="P:telomere maintenance"/>
    <property type="evidence" value="ECO:0007669"/>
    <property type="project" value="TreeGrafter"/>
</dbReference>
<dbReference type="NCBIfam" id="TIGR00583">
    <property type="entry name" value="mre11"/>
    <property type="match status" value="1"/>
</dbReference>
<dbReference type="PANTHER" id="PTHR10139">
    <property type="entry name" value="DOUBLE-STRAND BREAK REPAIR PROTEIN MRE11"/>
    <property type="match status" value="1"/>
</dbReference>
<keyword evidence="7" id="KW-0479">Metal-binding</keyword>
<dbReference type="InterPro" id="IPR029052">
    <property type="entry name" value="Metallo-depent_PP-like"/>
</dbReference>